<dbReference type="GO" id="GO:0046390">
    <property type="term" value="P:ribose phosphate biosynthetic process"/>
    <property type="evidence" value="ECO:0007669"/>
    <property type="project" value="TreeGrafter"/>
</dbReference>
<dbReference type="PANTHER" id="PTHR48100">
    <property type="entry name" value="BROAD-SPECIFICITY PHOSPHATASE YOR283W-RELATED"/>
    <property type="match status" value="1"/>
</dbReference>
<dbReference type="Gene3D" id="3.40.50.1240">
    <property type="entry name" value="Phosphoglycerate mutase-like"/>
    <property type="match status" value="2"/>
</dbReference>
<evidence type="ECO:0008006" key="4">
    <source>
        <dbReference type="Google" id="ProtNLM"/>
    </source>
</evidence>
<name>A0A9P8M1F7_9HYPO</name>
<feature type="binding site" evidence="1">
    <location>
        <begin position="23"/>
        <end position="24"/>
    </location>
    <ligand>
        <name>substrate</name>
    </ligand>
</feature>
<dbReference type="InterPro" id="IPR029033">
    <property type="entry name" value="His_PPase_superfam"/>
</dbReference>
<evidence type="ECO:0000313" key="3">
    <source>
        <dbReference type="Proteomes" id="UP000764110"/>
    </source>
</evidence>
<dbReference type="GO" id="GO:0050278">
    <property type="term" value="F:sedoheptulose-bisphosphatase activity"/>
    <property type="evidence" value="ECO:0007669"/>
    <property type="project" value="TreeGrafter"/>
</dbReference>
<protein>
    <recommendedName>
        <fullName evidence="4">Phosphoglycerate mutase family protein</fullName>
    </recommendedName>
</protein>
<reference evidence="2 3" key="1">
    <citation type="submission" date="2020-07" db="EMBL/GenBank/DDBJ databases">
        <title>Metarhizium humberi genome.</title>
        <authorList>
            <person name="Lysoe E."/>
        </authorList>
    </citation>
    <scope>NUCLEOTIDE SEQUENCE [LARGE SCALE GENOMIC DNA]</scope>
    <source>
        <strain evidence="2 3">ESALQ1638</strain>
    </source>
</reference>
<dbReference type="SUPFAM" id="SSF53254">
    <property type="entry name" value="Phosphoglycerate mutase-like"/>
    <property type="match status" value="2"/>
</dbReference>
<evidence type="ECO:0000256" key="1">
    <source>
        <dbReference type="PIRSR" id="PIRSR613078-2"/>
    </source>
</evidence>
<sequence length="342" mass="37188">MSTPRLFLVRHGETEWSLSGKHTGRTDIPLTANGEKRVRATGKALVGPDRLIVPRKLPCCYGPFHAAANGPSSAACIYLHNALLSFTPPPITQVPSVIIPPSCKDILAGATTLPACTIVPMPALFCIHACSSPPLSPTGPRSLQESKHMLTGNLSYVSPRKRAQRTFELINLGISGDLPWKAHGEGAEKGLECGAKIQVTEDVREWDYGDYEGITSPEIRKIRAQQGIQGTWDIWRDGCPGGESPEQVTERLDRLISEIREKWHKPAIGQPKEKDVQGDVLIVAHGHILRALAMRWAGKSLQDGPAFLLEAGGVGTLSYEHHKLDEPAILLGGSFMVDLDDK</sequence>
<dbReference type="EMBL" id="JACEFI010000043">
    <property type="protein sequence ID" value="KAH0591877.1"/>
    <property type="molecule type" value="Genomic_DNA"/>
</dbReference>
<accession>A0A9P8M1F7</accession>
<keyword evidence="3" id="KW-1185">Reference proteome</keyword>
<dbReference type="AlphaFoldDB" id="A0A9P8M1F7"/>
<dbReference type="InterPro" id="IPR013078">
    <property type="entry name" value="His_Pase_superF_clade-1"/>
</dbReference>
<evidence type="ECO:0000313" key="2">
    <source>
        <dbReference type="EMBL" id="KAH0591877.1"/>
    </source>
</evidence>
<dbReference type="Pfam" id="PF00300">
    <property type="entry name" value="His_Phos_1"/>
    <property type="match status" value="2"/>
</dbReference>
<dbReference type="Proteomes" id="UP000764110">
    <property type="component" value="Unassembled WGS sequence"/>
</dbReference>
<comment type="caution">
    <text evidence="2">The sequence shown here is derived from an EMBL/GenBank/DDBJ whole genome shotgun (WGS) entry which is preliminary data.</text>
</comment>
<organism evidence="2 3">
    <name type="scientific">Metarhizium humberi</name>
    <dbReference type="NCBI Taxonomy" id="2596975"/>
    <lineage>
        <taxon>Eukaryota</taxon>
        <taxon>Fungi</taxon>
        <taxon>Dikarya</taxon>
        <taxon>Ascomycota</taxon>
        <taxon>Pezizomycotina</taxon>
        <taxon>Sordariomycetes</taxon>
        <taxon>Hypocreomycetidae</taxon>
        <taxon>Hypocreales</taxon>
        <taxon>Clavicipitaceae</taxon>
        <taxon>Metarhizium</taxon>
    </lineage>
</organism>
<dbReference type="PANTHER" id="PTHR48100:SF15">
    <property type="entry name" value="SEDOHEPTULOSE 1,7-BISPHOSPHATASE"/>
    <property type="match status" value="1"/>
</dbReference>
<gene>
    <name evidence="2" type="ORF">MHUMG1_10388</name>
</gene>
<dbReference type="SMART" id="SM00855">
    <property type="entry name" value="PGAM"/>
    <property type="match status" value="1"/>
</dbReference>
<dbReference type="CDD" id="cd07067">
    <property type="entry name" value="HP_PGM_like"/>
    <property type="match status" value="1"/>
</dbReference>
<proteinExistence type="predicted"/>
<dbReference type="InterPro" id="IPR050275">
    <property type="entry name" value="PGM_Phosphatase"/>
</dbReference>